<comment type="caution">
    <text evidence="2">The sequence shown here is derived from an EMBL/GenBank/DDBJ whole genome shotgun (WGS) entry which is preliminary data.</text>
</comment>
<protein>
    <submittedName>
        <fullName evidence="2">Uncharacterized protein</fullName>
    </submittedName>
</protein>
<accession>A0A8H7M1Q6</accession>
<gene>
    <name evidence="2" type="ORF">RHS01_05307</name>
</gene>
<dbReference type="Proteomes" id="UP000614334">
    <property type="component" value="Unassembled WGS sequence"/>
</dbReference>
<evidence type="ECO:0000256" key="1">
    <source>
        <dbReference type="SAM" id="MobiDB-lite"/>
    </source>
</evidence>
<evidence type="ECO:0000313" key="2">
    <source>
        <dbReference type="EMBL" id="KAF8755433.1"/>
    </source>
</evidence>
<feature type="compositionally biased region" description="Low complexity" evidence="1">
    <location>
        <begin position="70"/>
        <end position="82"/>
    </location>
</feature>
<dbReference type="AlphaFoldDB" id="A0A8H7M1Q6"/>
<reference evidence="2" key="1">
    <citation type="submission" date="2020-09" db="EMBL/GenBank/DDBJ databases">
        <title>Comparative genome analyses of four rice-infecting Rhizoctonia solani isolates reveal extensive enrichment of homogalacturonan modification genes.</title>
        <authorList>
            <person name="Lee D.-Y."/>
            <person name="Jeon J."/>
            <person name="Kim K.-T."/>
            <person name="Cheong K."/>
            <person name="Song H."/>
            <person name="Choi G."/>
            <person name="Ko J."/>
            <person name="Opiyo S.O."/>
            <person name="Zuo S."/>
            <person name="Madhav S."/>
            <person name="Lee Y.-H."/>
            <person name="Wang G.-L."/>
        </authorList>
    </citation>
    <scope>NUCLEOTIDE SEQUENCE</scope>
    <source>
        <strain evidence="2">AG1-IA B2</strain>
    </source>
</reference>
<organism evidence="2 3">
    <name type="scientific">Rhizoctonia solani</name>
    <dbReference type="NCBI Taxonomy" id="456999"/>
    <lineage>
        <taxon>Eukaryota</taxon>
        <taxon>Fungi</taxon>
        <taxon>Dikarya</taxon>
        <taxon>Basidiomycota</taxon>
        <taxon>Agaricomycotina</taxon>
        <taxon>Agaricomycetes</taxon>
        <taxon>Cantharellales</taxon>
        <taxon>Ceratobasidiaceae</taxon>
        <taxon>Rhizoctonia</taxon>
    </lineage>
</organism>
<evidence type="ECO:0000313" key="3">
    <source>
        <dbReference type="Proteomes" id="UP000614334"/>
    </source>
</evidence>
<dbReference type="EMBL" id="JACYCF010000008">
    <property type="protein sequence ID" value="KAF8755433.1"/>
    <property type="molecule type" value="Genomic_DNA"/>
</dbReference>
<feature type="region of interest" description="Disordered" evidence="1">
    <location>
        <begin position="65"/>
        <end position="134"/>
    </location>
</feature>
<sequence>MEPEPTLSTLLKAIAALTSQVGSLQDQVKSRASRLSSSLPYARKPTTLLVTKTKEALKPSLAHQLGLSLPPHTGGETHTPGTVRPGLKAPFRPSRGTGFDSEEEEEPRRVPKKEPQGMPGRHLGSLTPLTQGPA</sequence>
<name>A0A8H7M1Q6_9AGAM</name>
<feature type="compositionally biased region" description="Basic and acidic residues" evidence="1">
    <location>
        <begin position="106"/>
        <end position="115"/>
    </location>
</feature>
<proteinExistence type="predicted"/>